<keyword evidence="3" id="KW-1185">Reference proteome</keyword>
<dbReference type="Proteomes" id="UP000054270">
    <property type="component" value="Unassembled WGS sequence"/>
</dbReference>
<gene>
    <name evidence="2" type="ORF">HYPSUDRAFT_208904</name>
</gene>
<reference evidence="3" key="1">
    <citation type="submission" date="2014-04" db="EMBL/GenBank/DDBJ databases">
        <title>Evolutionary Origins and Diversification of the Mycorrhizal Mutualists.</title>
        <authorList>
            <consortium name="DOE Joint Genome Institute"/>
            <consortium name="Mycorrhizal Genomics Consortium"/>
            <person name="Kohler A."/>
            <person name="Kuo A."/>
            <person name="Nagy L.G."/>
            <person name="Floudas D."/>
            <person name="Copeland A."/>
            <person name="Barry K.W."/>
            <person name="Cichocki N."/>
            <person name="Veneault-Fourrey C."/>
            <person name="LaButti K."/>
            <person name="Lindquist E.A."/>
            <person name="Lipzen A."/>
            <person name="Lundell T."/>
            <person name="Morin E."/>
            <person name="Murat C."/>
            <person name="Riley R."/>
            <person name="Ohm R."/>
            <person name="Sun H."/>
            <person name="Tunlid A."/>
            <person name="Henrissat B."/>
            <person name="Grigoriev I.V."/>
            <person name="Hibbett D.S."/>
            <person name="Martin F."/>
        </authorList>
    </citation>
    <scope>NUCLEOTIDE SEQUENCE [LARGE SCALE GENOMIC DNA]</scope>
    <source>
        <strain evidence="3">FD-334 SS-4</strain>
    </source>
</reference>
<name>A0A0D2LTR7_HYPSF</name>
<feature type="region of interest" description="Disordered" evidence="1">
    <location>
        <begin position="102"/>
        <end position="121"/>
    </location>
</feature>
<dbReference type="PANTHER" id="PTHR37287:SF1">
    <property type="entry name" value="INO EIGHTY SUBUNIT 1"/>
    <property type="match status" value="1"/>
</dbReference>
<feature type="compositionally biased region" description="Polar residues" evidence="1">
    <location>
        <begin position="105"/>
        <end position="121"/>
    </location>
</feature>
<evidence type="ECO:0000313" key="3">
    <source>
        <dbReference type="Proteomes" id="UP000054270"/>
    </source>
</evidence>
<evidence type="ECO:0000313" key="2">
    <source>
        <dbReference type="EMBL" id="KJA14193.1"/>
    </source>
</evidence>
<dbReference type="GO" id="GO:0031011">
    <property type="term" value="C:Ino80 complex"/>
    <property type="evidence" value="ECO:0007669"/>
    <property type="project" value="InterPro"/>
</dbReference>
<dbReference type="PANTHER" id="PTHR37287">
    <property type="entry name" value="INO EIGHTY SUBUNIT 1"/>
    <property type="match status" value="1"/>
</dbReference>
<dbReference type="InterPro" id="IPR038014">
    <property type="entry name" value="Ies1"/>
</dbReference>
<dbReference type="STRING" id="945553.A0A0D2LTR7"/>
<accession>A0A0D2LTR7</accession>
<organism evidence="2 3">
    <name type="scientific">Hypholoma sublateritium (strain FD-334 SS-4)</name>
    <dbReference type="NCBI Taxonomy" id="945553"/>
    <lineage>
        <taxon>Eukaryota</taxon>
        <taxon>Fungi</taxon>
        <taxon>Dikarya</taxon>
        <taxon>Basidiomycota</taxon>
        <taxon>Agaricomycotina</taxon>
        <taxon>Agaricomycetes</taxon>
        <taxon>Agaricomycetidae</taxon>
        <taxon>Agaricales</taxon>
        <taxon>Agaricineae</taxon>
        <taxon>Strophariaceae</taxon>
        <taxon>Hypholoma</taxon>
    </lineage>
</organism>
<sequence>MAHNAAPLAGPSSALNWAVDANSPVGYNSRKALPIKRNDAEPLTREDVQFDLLDCIFRDAHAVFTGAGGARTTFAELYGAALYASSKCSKVNHSCWATAQGLGQLPNSKSQQPMLTPVSTG</sequence>
<evidence type="ECO:0000256" key="1">
    <source>
        <dbReference type="SAM" id="MobiDB-lite"/>
    </source>
</evidence>
<dbReference type="EMBL" id="KN817690">
    <property type="protein sequence ID" value="KJA14193.1"/>
    <property type="molecule type" value="Genomic_DNA"/>
</dbReference>
<dbReference type="AlphaFoldDB" id="A0A0D2LTR7"/>
<protein>
    <submittedName>
        <fullName evidence="2">Uncharacterized protein</fullName>
    </submittedName>
</protein>
<proteinExistence type="predicted"/>
<dbReference type="OrthoDB" id="2904771at2759"/>